<reference evidence="1" key="1">
    <citation type="submission" date="2021-02" db="EMBL/GenBank/DDBJ databases">
        <authorList>
            <person name="Nowell W R."/>
        </authorList>
    </citation>
    <scope>NUCLEOTIDE SEQUENCE</scope>
</reference>
<gene>
    <name evidence="1" type="ORF">OXD698_LOCUS51513</name>
</gene>
<dbReference type="EMBL" id="CAJOAZ010026551">
    <property type="protein sequence ID" value="CAF4402045.1"/>
    <property type="molecule type" value="Genomic_DNA"/>
</dbReference>
<dbReference type="AlphaFoldDB" id="A0A820PAW3"/>
<proteinExistence type="predicted"/>
<sequence length="48" mass="5299">MKSNNPFHIRQQLSIMNAETRVIIVHTTSTLASLIVKQASNMSLTGSE</sequence>
<feature type="non-terminal residue" evidence="1">
    <location>
        <position position="1"/>
    </location>
</feature>
<dbReference type="Gene3D" id="3.40.50.2300">
    <property type="match status" value="1"/>
</dbReference>
<evidence type="ECO:0000313" key="2">
    <source>
        <dbReference type="Proteomes" id="UP000663844"/>
    </source>
</evidence>
<organism evidence="1 2">
    <name type="scientific">Adineta steineri</name>
    <dbReference type="NCBI Taxonomy" id="433720"/>
    <lineage>
        <taxon>Eukaryota</taxon>
        <taxon>Metazoa</taxon>
        <taxon>Spiralia</taxon>
        <taxon>Gnathifera</taxon>
        <taxon>Rotifera</taxon>
        <taxon>Eurotatoria</taxon>
        <taxon>Bdelloidea</taxon>
        <taxon>Adinetida</taxon>
        <taxon>Adinetidae</taxon>
        <taxon>Adineta</taxon>
    </lineage>
</organism>
<dbReference type="Proteomes" id="UP000663844">
    <property type="component" value="Unassembled WGS sequence"/>
</dbReference>
<comment type="caution">
    <text evidence="1">The sequence shown here is derived from an EMBL/GenBank/DDBJ whole genome shotgun (WGS) entry which is preliminary data.</text>
</comment>
<protein>
    <submittedName>
        <fullName evidence="1">Uncharacterized protein</fullName>
    </submittedName>
</protein>
<name>A0A820PAW3_9BILA</name>
<evidence type="ECO:0000313" key="1">
    <source>
        <dbReference type="EMBL" id="CAF4402045.1"/>
    </source>
</evidence>
<accession>A0A820PAW3</accession>